<organism evidence="1 2">
    <name type="scientific">Streptomyces lydicamycinicus</name>
    <dbReference type="NCBI Taxonomy" id="1546107"/>
    <lineage>
        <taxon>Bacteria</taxon>
        <taxon>Bacillati</taxon>
        <taxon>Actinomycetota</taxon>
        <taxon>Actinomycetes</taxon>
        <taxon>Kitasatosporales</taxon>
        <taxon>Streptomycetaceae</taxon>
        <taxon>Streptomyces</taxon>
    </lineage>
</organism>
<proteinExistence type="predicted"/>
<dbReference type="AlphaFoldDB" id="A0A0N7YMZ4"/>
<gene>
    <name evidence="1" type="ORF">TPA0598_15_00180</name>
</gene>
<comment type="caution">
    <text evidence="1">The sequence shown here is derived from an EMBL/GenBank/DDBJ whole genome shotgun (WGS) entry which is preliminary data.</text>
</comment>
<evidence type="ECO:0000313" key="2">
    <source>
        <dbReference type="Proteomes" id="UP000048965"/>
    </source>
</evidence>
<name>A0A0N7YMZ4_9ACTN</name>
<dbReference type="InterPro" id="IPR011009">
    <property type="entry name" value="Kinase-like_dom_sf"/>
</dbReference>
<keyword evidence="2" id="KW-1185">Reference proteome</keyword>
<sequence length="248" mass="27434">MVRKRRSVGARTERGTWVRLERRPLARIDGQGWNGTEAAAALEGVAMPRWLAGVAWRDASGEAMWRADETTPLPGAPVKPGGTLTVDSQLSGVWWGQLNRSLDALARQTTTRIATPDTVTITQARVTQEITSTFGDLDTTLADWRPAHADLNWANVTGPMFCLFDWEDWGMAPRGLDAASLWGNSLALPGLAERVWRERREDLESRDGLLMALFYCTKVVGRWADEADPKLAPARIAAERIVGELQAR</sequence>
<accession>A0A0N7YMZ4</accession>
<reference evidence="2" key="1">
    <citation type="submission" date="2014-09" db="EMBL/GenBank/DDBJ databases">
        <title>Whole genome shotgun sequence of Streptomyces sp. NBRC 110027.</title>
        <authorList>
            <person name="Komaki H."/>
            <person name="Ichikawa N."/>
            <person name="Katano-Makiyama Y."/>
            <person name="Hosoyama A."/>
            <person name="Hashimoto M."/>
            <person name="Uohara A."/>
            <person name="Kitahashi Y."/>
            <person name="Ohji S."/>
            <person name="Kimura A."/>
            <person name="Yamazoe A."/>
            <person name="Igarashi Y."/>
            <person name="Fujita N."/>
        </authorList>
    </citation>
    <scope>NUCLEOTIDE SEQUENCE [LARGE SCALE GENOMIC DNA]</scope>
    <source>
        <strain evidence="2">NBRC 110027</strain>
    </source>
</reference>
<evidence type="ECO:0008006" key="3">
    <source>
        <dbReference type="Google" id="ProtNLM"/>
    </source>
</evidence>
<protein>
    <recommendedName>
        <fullName evidence="3">Aminoglycoside phosphotransferase domain-containing protein</fullName>
    </recommendedName>
</protein>
<evidence type="ECO:0000313" key="1">
    <source>
        <dbReference type="EMBL" id="GAO12979.1"/>
    </source>
</evidence>
<reference evidence="1 2" key="2">
    <citation type="journal article" date="2015" name="Stand. Genomic Sci.">
        <title>Draft genome sequence of marine-derived Streptomyces sp. TP-A0598, a producer of anti-MRSA antibiotic lydicamycins.</title>
        <authorList>
            <person name="Komaki H."/>
            <person name="Ichikawa N."/>
            <person name="Hosoyama A."/>
            <person name="Fujita N."/>
            <person name="Igarashi Y."/>
        </authorList>
    </citation>
    <scope>NUCLEOTIDE SEQUENCE [LARGE SCALE GENOMIC DNA]</scope>
    <source>
        <strain evidence="1 2">NBRC 110027</strain>
    </source>
</reference>
<dbReference type="Proteomes" id="UP000048965">
    <property type="component" value="Unassembled WGS sequence"/>
</dbReference>
<dbReference type="SUPFAM" id="SSF56112">
    <property type="entry name" value="Protein kinase-like (PK-like)"/>
    <property type="match status" value="1"/>
</dbReference>
<dbReference type="EMBL" id="BBNO01000015">
    <property type="protein sequence ID" value="GAO12979.1"/>
    <property type="molecule type" value="Genomic_DNA"/>
</dbReference>